<dbReference type="Gene3D" id="3.40.390.10">
    <property type="entry name" value="Collagenase (Catalytic Domain)"/>
    <property type="match status" value="1"/>
</dbReference>
<dbReference type="STRING" id="512565.AMIS_52270"/>
<evidence type="ECO:0000259" key="1">
    <source>
        <dbReference type="SMART" id="SM00235"/>
    </source>
</evidence>
<dbReference type="SMART" id="SM00235">
    <property type="entry name" value="ZnMc"/>
    <property type="match status" value="1"/>
</dbReference>
<dbReference type="AlphaFoldDB" id="I0HBR0"/>
<dbReference type="RefSeq" id="WP_014445335.1">
    <property type="nucleotide sequence ID" value="NC_017093.1"/>
</dbReference>
<feature type="domain" description="Peptidase metallopeptidase" evidence="1">
    <location>
        <begin position="36"/>
        <end position="182"/>
    </location>
</feature>
<dbReference type="Proteomes" id="UP000007882">
    <property type="component" value="Chromosome"/>
</dbReference>
<evidence type="ECO:0000313" key="3">
    <source>
        <dbReference type="Proteomes" id="UP000007882"/>
    </source>
</evidence>
<evidence type="ECO:0000313" key="2">
    <source>
        <dbReference type="EMBL" id="BAL90447.1"/>
    </source>
</evidence>
<dbReference type="eggNOG" id="COG5549">
    <property type="taxonomic scope" value="Bacteria"/>
</dbReference>
<dbReference type="Pfam" id="PF01400">
    <property type="entry name" value="Astacin"/>
    <property type="match status" value="1"/>
</dbReference>
<dbReference type="GO" id="GO:0004222">
    <property type="term" value="F:metalloendopeptidase activity"/>
    <property type="evidence" value="ECO:0007669"/>
    <property type="project" value="InterPro"/>
</dbReference>
<dbReference type="HOGENOM" id="CLU_873710_0_0_11"/>
<dbReference type="KEGG" id="ams:AMIS_52270"/>
<dbReference type="OrthoDB" id="3669864at2"/>
<dbReference type="PATRIC" id="fig|512565.3.peg.5222"/>
<accession>I0HBR0</accession>
<protein>
    <recommendedName>
        <fullName evidence="1">Peptidase metallopeptidase domain-containing protein</fullName>
    </recommendedName>
</protein>
<dbReference type="SUPFAM" id="SSF55486">
    <property type="entry name" value="Metalloproteases ('zincins'), catalytic domain"/>
    <property type="match status" value="1"/>
</dbReference>
<dbReference type="InterPro" id="IPR001506">
    <property type="entry name" value="Peptidase_M12A"/>
</dbReference>
<organism evidence="2 3">
    <name type="scientific">Actinoplanes missouriensis (strain ATCC 14538 / DSM 43046 / CBS 188.64 / JCM 3121 / NBRC 102363 / NCIMB 12654 / NRRL B-3342 / UNCC 431)</name>
    <dbReference type="NCBI Taxonomy" id="512565"/>
    <lineage>
        <taxon>Bacteria</taxon>
        <taxon>Bacillati</taxon>
        <taxon>Actinomycetota</taxon>
        <taxon>Actinomycetes</taxon>
        <taxon>Micromonosporales</taxon>
        <taxon>Micromonosporaceae</taxon>
        <taxon>Actinoplanes</taxon>
    </lineage>
</organism>
<dbReference type="InterPro" id="IPR024079">
    <property type="entry name" value="MetalloPept_cat_dom_sf"/>
</dbReference>
<proteinExistence type="predicted"/>
<name>I0HBR0_ACTM4</name>
<dbReference type="EMBL" id="AP012319">
    <property type="protein sequence ID" value="BAL90447.1"/>
    <property type="molecule type" value="Genomic_DNA"/>
</dbReference>
<dbReference type="MEROPS" id="M10.A08"/>
<dbReference type="InterPro" id="IPR006026">
    <property type="entry name" value="Peptidase_Metallo"/>
</dbReference>
<sequence>MPDVIRRRPYCSQPPRRLPVLPPDMPMARQHAIVVGRAKWVNGTPLRYAFLADTRDHAQEEVVREAFDEWKDLGIGLDFWEVQDPGEAQVRIGFRPGRSWSCVGRELLAVPADRPTMNFGWDLRTEYGRTTALHEIGHTLGLPHEHQNPDAGLIWDEPAVHRFLAGPPNFWEPADVRRNVLSPLEPAEAEGGRWDPDSIMGFEFPPGLVIAPEEYRAGIEPPGTISKVDAERILFWYPPCLQEWLPRLEEFESRPLSLAPGEQYDAELLPEQSRTYRIGMFGAADVVLVLFEDVDGELRRIGADDDSGEDRNAVIEAELRAGCRYVVRARMYHAWQNGTTAVMYW</sequence>
<gene>
    <name evidence="2" type="ordered locus">AMIS_52270</name>
</gene>
<keyword evidence="3" id="KW-1185">Reference proteome</keyword>
<dbReference type="GO" id="GO:0008270">
    <property type="term" value="F:zinc ion binding"/>
    <property type="evidence" value="ECO:0007669"/>
    <property type="project" value="InterPro"/>
</dbReference>
<reference evidence="2 3" key="1">
    <citation type="submission" date="2012-02" db="EMBL/GenBank/DDBJ databases">
        <title>Complete genome sequence of Actinoplanes missouriensis 431 (= NBRC 102363).</title>
        <authorList>
            <person name="Ohnishi Y."/>
            <person name="Ishikawa J."/>
            <person name="Sekine M."/>
            <person name="Hosoyama A."/>
            <person name="Harada T."/>
            <person name="Narita H."/>
            <person name="Hata T."/>
            <person name="Konno Y."/>
            <person name="Tutikane K."/>
            <person name="Fujita N."/>
            <person name="Horinouchi S."/>
            <person name="Hayakawa M."/>
        </authorList>
    </citation>
    <scope>NUCLEOTIDE SEQUENCE [LARGE SCALE GENOMIC DNA]</scope>
    <source>
        <strain evidence="3">ATCC 14538 / DSM 43046 / CBS 188.64 / JCM 3121 / NBRC 102363 / NCIMB 12654 / NRRL B-3342 / UNCC 431</strain>
    </source>
</reference>
<dbReference type="GO" id="GO:0006508">
    <property type="term" value="P:proteolysis"/>
    <property type="evidence" value="ECO:0007669"/>
    <property type="project" value="InterPro"/>
</dbReference>